<organism evidence="3 4">
    <name type="scientific">Drosophila kikkawai</name>
    <name type="common">Fruit fly</name>
    <dbReference type="NCBI Taxonomy" id="30033"/>
    <lineage>
        <taxon>Eukaryota</taxon>
        <taxon>Metazoa</taxon>
        <taxon>Ecdysozoa</taxon>
        <taxon>Arthropoda</taxon>
        <taxon>Hexapoda</taxon>
        <taxon>Insecta</taxon>
        <taxon>Pterygota</taxon>
        <taxon>Neoptera</taxon>
        <taxon>Endopterygota</taxon>
        <taxon>Diptera</taxon>
        <taxon>Brachycera</taxon>
        <taxon>Muscomorpha</taxon>
        <taxon>Ephydroidea</taxon>
        <taxon>Drosophilidae</taxon>
        <taxon>Drosophila</taxon>
        <taxon>Sophophora</taxon>
    </lineage>
</organism>
<feature type="coiled-coil region" evidence="1">
    <location>
        <begin position="253"/>
        <end position="294"/>
    </location>
</feature>
<dbReference type="RefSeq" id="XP_041633266.2">
    <property type="nucleotide sequence ID" value="XM_041777332.2"/>
</dbReference>
<accession>A0ABM3C884</accession>
<reference evidence="4 5" key="1">
    <citation type="submission" date="2025-05" db="UniProtKB">
        <authorList>
            <consortium name="RefSeq"/>
        </authorList>
    </citation>
    <scope>IDENTIFICATION</scope>
    <source>
        <strain evidence="4 5">14028-0561.14</strain>
        <tissue evidence="4 5">Whole fly</tissue>
    </source>
</reference>
<sequence>MPRKGQKNVKSPAVVPSRKPSRTPGRELSQEKPPYAVDTRKVRATSEAKRSPIETSKMTDNCKDLKVSDVAHSELPVAFSSKSTLSQLEVFQTRQASRSPDVSSKKENADINATSIESSARAPKRSGTPVPKSFFEDNEKKMRMTPTQLGLDSPKPTQLEGESYHKSDPKPNQNQENNNKENENPGILRLTNESNEEDGPIAEIETCQSMWITGKGLLNQFQKFYDDYRACNIKTDKRLLNLQNSNDEKHYENIALRSRLNEMANNNKSLKSRLNEMANNNKSLKNRLAMHMQKGMQWNEKYINTLKQRTAIENNYKNQIHVTKSIVDQQKAQLDQNQSEIHRLKAEASDLSDLQQKLKQTEATAANLLYENNKQAAELEEQKLKMRNTVAELGDFKNKYYQLQSELIDKTLECDGLNQQALDFERLSLLNNEMADRIEELEATQTSLVEVNDENLENSKFQQTSLHSRELQKCEAQIMELQETIKSLQNKLKDQGQALQAEQEKLLKATHQSLGLKTELDGEKERHQAEIAALKTALKHRDRASSAEQAKMQSLVAEIDELRKLNSSLKDGKKQMGYQLAATKEKFEEEIKKQMDTVMNKMFALQEDLKEKETKLIALEREKDAIIKQLKTQMNKICSTTQPIVASTIAKSPQPTKYSKRLLRMPTVNKPLSPSKKRNAKIHIYSSDDESEDDVPIKMLFTKRKNLAVVQPQIDVFDALKKGH</sequence>
<name>A0ABM3C884_DROKI</name>
<evidence type="ECO:0000256" key="2">
    <source>
        <dbReference type="SAM" id="MobiDB-lite"/>
    </source>
</evidence>
<keyword evidence="1" id="KW-0175">Coiled coil</keyword>
<evidence type="ECO:0000313" key="3">
    <source>
        <dbReference type="Proteomes" id="UP001652661"/>
    </source>
</evidence>
<feature type="coiled-coil region" evidence="1">
    <location>
        <begin position="471"/>
        <end position="636"/>
    </location>
</feature>
<evidence type="ECO:0000256" key="1">
    <source>
        <dbReference type="SAM" id="Coils"/>
    </source>
</evidence>
<dbReference type="GeneID" id="121503156"/>
<feature type="region of interest" description="Disordered" evidence="2">
    <location>
        <begin position="1"/>
        <end position="60"/>
    </location>
</feature>
<feature type="region of interest" description="Disordered" evidence="2">
    <location>
        <begin position="92"/>
        <end position="186"/>
    </location>
</feature>
<dbReference type="RefSeq" id="XP_070141833.1">
    <property type="nucleotide sequence ID" value="XM_070285732.1"/>
</dbReference>
<gene>
    <name evidence="4 5" type="primary">LOC121503156</name>
</gene>
<feature type="compositionally biased region" description="Polar residues" evidence="2">
    <location>
        <begin position="92"/>
        <end position="102"/>
    </location>
</feature>
<evidence type="ECO:0000313" key="5">
    <source>
        <dbReference type="RefSeq" id="XP_070141833.1"/>
    </source>
</evidence>
<evidence type="ECO:0000313" key="4">
    <source>
        <dbReference type="RefSeq" id="XP_041633266.2"/>
    </source>
</evidence>
<feature type="coiled-coil region" evidence="1">
    <location>
        <begin position="327"/>
        <end position="371"/>
    </location>
</feature>
<feature type="compositionally biased region" description="Basic and acidic residues" evidence="2">
    <location>
        <begin position="38"/>
        <end position="52"/>
    </location>
</feature>
<protein>
    <submittedName>
        <fullName evidence="4 5">Leucine-rich repeat-containing protein DDB_G0290503 isoform X1</fullName>
    </submittedName>
</protein>
<dbReference type="Proteomes" id="UP001652661">
    <property type="component" value="Chromosome 3L"/>
</dbReference>
<keyword evidence="3" id="KW-1185">Reference proteome</keyword>
<proteinExistence type="predicted"/>